<dbReference type="EMBL" id="KB468157">
    <property type="protein sequence ID" value="PCH44574.1"/>
    <property type="molecule type" value="Genomic_DNA"/>
</dbReference>
<feature type="compositionally biased region" description="Acidic residues" evidence="1">
    <location>
        <begin position="470"/>
        <end position="480"/>
    </location>
</feature>
<reference evidence="2 3" key="1">
    <citation type="journal article" date="2012" name="Science">
        <title>The Paleozoic origin of enzymatic lignin decomposition reconstructed from 31 fungal genomes.</title>
        <authorList>
            <person name="Floudas D."/>
            <person name="Binder M."/>
            <person name="Riley R."/>
            <person name="Barry K."/>
            <person name="Blanchette R.A."/>
            <person name="Henrissat B."/>
            <person name="Martinez A.T."/>
            <person name="Otillar R."/>
            <person name="Spatafora J.W."/>
            <person name="Yadav J.S."/>
            <person name="Aerts A."/>
            <person name="Benoit I."/>
            <person name="Boyd A."/>
            <person name="Carlson A."/>
            <person name="Copeland A."/>
            <person name="Coutinho P.M."/>
            <person name="de Vries R.P."/>
            <person name="Ferreira P."/>
            <person name="Findley K."/>
            <person name="Foster B."/>
            <person name="Gaskell J."/>
            <person name="Glotzer D."/>
            <person name="Gorecki P."/>
            <person name="Heitman J."/>
            <person name="Hesse C."/>
            <person name="Hori C."/>
            <person name="Igarashi K."/>
            <person name="Jurgens J.A."/>
            <person name="Kallen N."/>
            <person name="Kersten P."/>
            <person name="Kohler A."/>
            <person name="Kuees U."/>
            <person name="Kumar T.K.A."/>
            <person name="Kuo A."/>
            <person name="LaButti K."/>
            <person name="Larrondo L.F."/>
            <person name="Lindquist E."/>
            <person name="Ling A."/>
            <person name="Lombard V."/>
            <person name="Lucas S."/>
            <person name="Lundell T."/>
            <person name="Martin R."/>
            <person name="McLaughlin D.J."/>
            <person name="Morgenstern I."/>
            <person name="Morin E."/>
            <person name="Murat C."/>
            <person name="Nagy L.G."/>
            <person name="Nolan M."/>
            <person name="Ohm R.A."/>
            <person name="Patyshakuliyeva A."/>
            <person name="Rokas A."/>
            <person name="Ruiz-Duenas F.J."/>
            <person name="Sabat G."/>
            <person name="Salamov A."/>
            <person name="Samejima M."/>
            <person name="Schmutz J."/>
            <person name="Slot J.C."/>
            <person name="St John F."/>
            <person name="Stenlid J."/>
            <person name="Sun H."/>
            <person name="Sun S."/>
            <person name="Syed K."/>
            <person name="Tsang A."/>
            <person name="Wiebenga A."/>
            <person name="Young D."/>
            <person name="Pisabarro A."/>
            <person name="Eastwood D.C."/>
            <person name="Martin F."/>
            <person name="Cullen D."/>
            <person name="Grigoriev I.V."/>
            <person name="Hibbett D.S."/>
        </authorList>
    </citation>
    <scope>NUCLEOTIDE SEQUENCE [LARGE SCALE GENOMIC DNA]</scope>
    <source>
        <strain evidence="2 3">MD-104</strain>
    </source>
</reference>
<sequence>MAPAATIPQKRKTRSTGGGRTSGAHGQSEEAEQTRSTTELPGKGEYETGRVICESCGEGVSFRDESTGGFTVKHWEAHRLQCANAPQVNPEPVSPVAEVSYDASQPQSKRRRAKRTEEERIEYLRSDPYVAQFEAYRVLCGSCDKWIRLRPNSTYCSIPWDAHRKSCLAKRAAKSTHPIDDRNAVFASDLNVRKFDSERVLCRTCETWVHIGNADNNQAAKIWSDHCASCQPDASDSSTPAPTTANIPTIDSVPPPSKHLLALASSSYLPMISPPIVNGGTATSISTSSISTPVSQPSLKDLTTSFYPPGHEPKRRNAEQRAAQLRADPLAGDVEPNRVFCTICSKWVQLRQDSAYCAYPWQQHRNKCLRRRERRSQKEAELADVMAQRGAMRYNERYMATNGADDSDDPESEEGVESVDEEEGARRREDRRKAKAVAQAEFLSPRVRQEDAHPAGMTNGRRRSLVSEASEGEADAADDDAIDVDAVHPARFADLDTPPGRLQFAFQSVKFLFQSTFERTDELTIAALVTFLNAAMPADKHEDYDTAEVTKAAIALHERGGFALEGDVIRILY</sequence>
<accession>A0A2H3K681</accession>
<feature type="region of interest" description="Disordered" evidence="1">
    <location>
        <begin position="233"/>
        <end position="252"/>
    </location>
</feature>
<keyword evidence="3" id="KW-1185">Reference proteome</keyword>
<protein>
    <submittedName>
        <fullName evidence="2">Uncharacterized protein</fullName>
    </submittedName>
</protein>
<proteinExistence type="predicted"/>
<dbReference type="Proteomes" id="UP000218811">
    <property type="component" value="Unassembled WGS sequence"/>
</dbReference>
<feature type="compositionally biased region" description="Low complexity" evidence="1">
    <location>
        <begin position="239"/>
        <end position="250"/>
    </location>
</feature>
<dbReference type="OrthoDB" id="3270344at2759"/>
<dbReference type="STRING" id="742152.A0A2H3K681"/>
<evidence type="ECO:0000256" key="1">
    <source>
        <dbReference type="SAM" id="MobiDB-lite"/>
    </source>
</evidence>
<gene>
    <name evidence="2" type="ORF">WOLCODRAFT_26869</name>
</gene>
<feature type="compositionally biased region" description="Acidic residues" evidence="1">
    <location>
        <begin position="405"/>
        <end position="423"/>
    </location>
</feature>
<name>A0A2H3K681_WOLCO</name>
<feature type="region of interest" description="Disordered" evidence="1">
    <location>
        <begin position="1"/>
        <end position="46"/>
    </location>
</feature>
<evidence type="ECO:0000313" key="2">
    <source>
        <dbReference type="EMBL" id="PCH44574.1"/>
    </source>
</evidence>
<evidence type="ECO:0000313" key="3">
    <source>
        <dbReference type="Proteomes" id="UP000218811"/>
    </source>
</evidence>
<organism evidence="2 3">
    <name type="scientific">Wolfiporia cocos (strain MD-104)</name>
    <name type="common">Brown rot fungus</name>
    <dbReference type="NCBI Taxonomy" id="742152"/>
    <lineage>
        <taxon>Eukaryota</taxon>
        <taxon>Fungi</taxon>
        <taxon>Dikarya</taxon>
        <taxon>Basidiomycota</taxon>
        <taxon>Agaricomycotina</taxon>
        <taxon>Agaricomycetes</taxon>
        <taxon>Polyporales</taxon>
        <taxon>Phaeolaceae</taxon>
        <taxon>Wolfiporia</taxon>
    </lineage>
</organism>
<dbReference type="OMA" id="KHWDAHR"/>
<feature type="region of interest" description="Disordered" evidence="1">
    <location>
        <begin position="401"/>
        <end position="480"/>
    </location>
</feature>
<dbReference type="AlphaFoldDB" id="A0A2H3K681"/>